<name>A0ABV9G573_9ACTN</name>
<proteinExistence type="predicted"/>
<gene>
    <name evidence="1" type="ORF">ACFO9E_10415</name>
</gene>
<dbReference type="EMBL" id="JBHSFE010000009">
    <property type="protein sequence ID" value="MFC4608230.1"/>
    <property type="molecule type" value="Genomic_DNA"/>
</dbReference>
<comment type="caution">
    <text evidence="1">The sequence shown here is derived from an EMBL/GenBank/DDBJ whole genome shotgun (WGS) entry which is preliminary data.</text>
</comment>
<dbReference type="Proteomes" id="UP001595993">
    <property type="component" value="Unassembled WGS sequence"/>
</dbReference>
<protein>
    <submittedName>
        <fullName evidence="1">Uncharacterized protein</fullName>
    </submittedName>
</protein>
<organism evidence="1 2">
    <name type="scientific">Streptomyces maoxianensis</name>
    <dbReference type="NCBI Taxonomy" id="1459942"/>
    <lineage>
        <taxon>Bacteria</taxon>
        <taxon>Bacillati</taxon>
        <taxon>Actinomycetota</taxon>
        <taxon>Actinomycetes</taxon>
        <taxon>Kitasatosporales</taxon>
        <taxon>Streptomycetaceae</taxon>
        <taxon>Streptomyces</taxon>
    </lineage>
</organism>
<evidence type="ECO:0000313" key="2">
    <source>
        <dbReference type="Proteomes" id="UP001595993"/>
    </source>
</evidence>
<keyword evidence="2" id="KW-1185">Reference proteome</keyword>
<reference evidence="2" key="1">
    <citation type="journal article" date="2019" name="Int. J. Syst. Evol. Microbiol.">
        <title>The Global Catalogue of Microorganisms (GCM) 10K type strain sequencing project: providing services to taxonomists for standard genome sequencing and annotation.</title>
        <authorList>
            <consortium name="The Broad Institute Genomics Platform"/>
            <consortium name="The Broad Institute Genome Sequencing Center for Infectious Disease"/>
            <person name="Wu L."/>
            <person name="Ma J."/>
        </authorList>
    </citation>
    <scope>NUCLEOTIDE SEQUENCE [LARGE SCALE GENOMIC DNA]</scope>
    <source>
        <strain evidence="2">CGMCC 4.7139</strain>
    </source>
</reference>
<sequence>MRDRRGRGGEHAEDGGKLAYWDQGAATVVPCRSEKWKAQTFSVVVESVYRDGRKGNIDALKAFVESYGKAVAERLPCA</sequence>
<accession>A0ABV9G573</accession>
<evidence type="ECO:0000313" key="1">
    <source>
        <dbReference type="EMBL" id="MFC4608230.1"/>
    </source>
</evidence>
<dbReference type="RefSeq" id="WP_381193533.1">
    <property type="nucleotide sequence ID" value="NZ_JBHSFE010000009.1"/>
</dbReference>